<dbReference type="Proteomes" id="UP000832041">
    <property type="component" value="Chromosome"/>
</dbReference>
<reference evidence="1 2" key="1">
    <citation type="submission" date="2020-04" db="EMBL/GenBank/DDBJ databases">
        <title>Thermobifida alba genome sequencing and assembly.</title>
        <authorList>
            <person name="Luzics S."/>
            <person name="Horvath B."/>
            <person name="Nagy I."/>
            <person name="Toth A."/>
            <person name="Nagy I."/>
            <person name="Kukolya J."/>
        </authorList>
    </citation>
    <scope>NUCLEOTIDE SEQUENCE [LARGE SCALE GENOMIC DNA]</scope>
    <source>
        <strain evidence="1 2">DSM 43795</strain>
    </source>
</reference>
<name>A0ABY4KZ67_THEAE</name>
<keyword evidence="2" id="KW-1185">Reference proteome</keyword>
<evidence type="ECO:0000313" key="1">
    <source>
        <dbReference type="EMBL" id="UPT20734.1"/>
    </source>
</evidence>
<evidence type="ECO:0000313" key="2">
    <source>
        <dbReference type="Proteomes" id="UP000832041"/>
    </source>
</evidence>
<dbReference type="EMBL" id="CP051627">
    <property type="protein sequence ID" value="UPT20734.1"/>
    <property type="molecule type" value="Genomic_DNA"/>
</dbReference>
<protein>
    <submittedName>
        <fullName evidence="1">Uncharacterized protein</fullName>
    </submittedName>
</protein>
<proteinExistence type="predicted"/>
<organism evidence="1 2">
    <name type="scientific">Thermobifida alba</name>
    <name type="common">Thermomonospora alba</name>
    <dbReference type="NCBI Taxonomy" id="53522"/>
    <lineage>
        <taxon>Bacteria</taxon>
        <taxon>Bacillati</taxon>
        <taxon>Actinomycetota</taxon>
        <taxon>Actinomycetes</taxon>
        <taxon>Streptosporangiales</taxon>
        <taxon>Nocardiopsidaceae</taxon>
        <taxon>Thermobifida</taxon>
    </lineage>
</organism>
<dbReference type="RefSeq" id="WP_248593020.1">
    <property type="nucleotide sequence ID" value="NZ_BAABEB010000012.1"/>
</dbReference>
<gene>
    <name evidence="1" type="ORF">FOF52_07000</name>
</gene>
<accession>A0ABY4KZ67</accession>
<sequence>MPDEFVTLYAGPLDGLALTRTELASLVQDYGTERFLFLTHHGASGLYQQTGERWTYATPGLLNEEEEEAP</sequence>